<reference evidence="1" key="1">
    <citation type="journal article" date="2015" name="Nature">
        <title>Complex archaea that bridge the gap between prokaryotes and eukaryotes.</title>
        <authorList>
            <person name="Spang A."/>
            <person name="Saw J.H."/>
            <person name="Jorgensen S.L."/>
            <person name="Zaremba-Niedzwiedzka K."/>
            <person name="Martijn J."/>
            <person name="Lind A.E."/>
            <person name="van Eijk R."/>
            <person name="Schleper C."/>
            <person name="Guy L."/>
            <person name="Ettema T.J."/>
        </authorList>
    </citation>
    <scope>NUCLEOTIDE SEQUENCE</scope>
</reference>
<dbReference type="EMBL" id="LAZR01012440">
    <property type="protein sequence ID" value="KKM26827.1"/>
    <property type="molecule type" value="Genomic_DNA"/>
</dbReference>
<evidence type="ECO:0000313" key="1">
    <source>
        <dbReference type="EMBL" id="KKM26827.1"/>
    </source>
</evidence>
<feature type="non-terminal residue" evidence="1">
    <location>
        <position position="1"/>
    </location>
</feature>
<name>A0A0F9IH32_9ZZZZ</name>
<protein>
    <submittedName>
        <fullName evidence="1">Uncharacterized protein</fullName>
    </submittedName>
</protein>
<sequence>TTCVFGEAGLENLLNNQEVLNFFQAHPDAEITITLISKQNILKNWAHLTQARGYLETRIISF</sequence>
<gene>
    <name evidence="1" type="ORF">LCGC14_1580770</name>
</gene>
<organism evidence="1">
    <name type="scientific">marine sediment metagenome</name>
    <dbReference type="NCBI Taxonomy" id="412755"/>
    <lineage>
        <taxon>unclassified sequences</taxon>
        <taxon>metagenomes</taxon>
        <taxon>ecological metagenomes</taxon>
    </lineage>
</organism>
<dbReference type="AlphaFoldDB" id="A0A0F9IH32"/>
<accession>A0A0F9IH32</accession>
<proteinExistence type="predicted"/>
<comment type="caution">
    <text evidence="1">The sequence shown here is derived from an EMBL/GenBank/DDBJ whole genome shotgun (WGS) entry which is preliminary data.</text>
</comment>